<dbReference type="AlphaFoldDB" id="A0A843VS23"/>
<proteinExistence type="predicted"/>
<evidence type="ECO:0000313" key="2">
    <source>
        <dbReference type="EMBL" id="MQL97057.1"/>
    </source>
</evidence>
<dbReference type="EMBL" id="NMUH01001997">
    <property type="protein sequence ID" value="MQL97057.1"/>
    <property type="molecule type" value="Genomic_DNA"/>
</dbReference>
<name>A0A843VS23_COLES</name>
<gene>
    <name evidence="2" type="ORF">Taro_029746</name>
</gene>
<comment type="caution">
    <text evidence="2">The sequence shown here is derived from an EMBL/GenBank/DDBJ whole genome shotgun (WGS) entry which is preliminary data.</text>
</comment>
<accession>A0A843VS23</accession>
<feature type="region of interest" description="Disordered" evidence="1">
    <location>
        <begin position="117"/>
        <end position="157"/>
    </location>
</feature>
<keyword evidence="3" id="KW-1185">Reference proteome</keyword>
<reference evidence="2" key="1">
    <citation type="submission" date="2017-07" db="EMBL/GenBank/DDBJ databases">
        <title>Taro Niue Genome Assembly and Annotation.</title>
        <authorList>
            <person name="Atibalentja N."/>
            <person name="Keating K."/>
            <person name="Fields C.J."/>
        </authorList>
    </citation>
    <scope>NUCLEOTIDE SEQUENCE</scope>
    <source>
        <strain evidence="2">Niue_2</strain>
        <tissue evidence="2">Leaf</tissue>
    </source>
</reference>
<evidence type="ECO:0000313" key="3">
    <source>
        <dbReference type="Proteomes" id="UP000652761"/>
    </source>
</evidence>
<organism evidence="2 3">
    <name type="scientific">Colocasia esculenta</name>
    <name type="common">Wild taro</name>
    <name type="synonym">Arum esculentum</name>
    <dbReference type="NCBI Taxonomy" id="4460"/>
    <lineage>
        <taxon>Eukaryota</taxon>
        <taxon>Viridiplantae</taxon>
        <taxon>Streptophyta</taxon>
        <taxon>Embryophyta</taxon>
        <taxon>Tracheophyta</taxon>
        <taxon>Spermatophyta</taxon>
        <taxon>Magnoliopsida</taxon>
        <taxon>Liliopsida</taxon>
        <taxon>Araceae</taxon>
        <taxon>Aroideae</taxon>
        <taxon>Colocasieae</taxon>
        <taxon>Colocasia</taxon>
    </lineage>
</organism>
<sequence>MSLLVTLTIKAKYGCRLHVGNYVLFFAIRAPARRQQNSFACLLIPVGDAGDCYFSRFLRPDSDVGKSRLPGLLVSALGRACSPEFVDLRVPGRASLSGFAVRSAKKMAVSAFKSTSKRGSFANAGPSSSVRQHQSEDAGRKVPSRRSRSVSAVSRSRLEEPAPMLEFLNKRDNPLFCTSSASPTDSEKSVAVAVPVAEKGGEDASGCRRGRSTSRSSSLHGQQSGHRNDCGRSLSRIDMGRRRRSVSRDHYGKPEVSTWDDGISSSSFSETEEKTIKAVFEQMKSFQNGHPVSDSGSGIYETVRTEVRRAMADIRSDLENVSV</sequence>
<dbReference type="PANTHER" id="PTHR34466">
    <property type="entry name" value="OS11G0129800 PROTEIN"/>
    <property type="match status" value="1"/>
</dbReference>
<protein>
    <submittedName>
        <fullName evidence="2">Uncharacterized protein</fullName>
    </submittedName>
</protein>
<dbReference type="Proteomes" id="UP000652761">
    <property type="component" value="Unassembled WGS sequence"/>
</dbReference>
<dbReference type="OrthoDB" id="660305at2759"/>
<feature type="region of interest" description="Disordered" evidence="1">
    <location>
        <begin position="196"/>
        <end position="267"/>
    </location>
</feature>
<dbReference type="PANTHER" id="PTHR34466:SF3">
    <property type="entry name" value="OS11G0129800 PROTEIN"/>
    <property type="match status" value="1"/>
</dbReference>
<feature type="compositionally biased region" description="Low complexity" evidence="1">
    <location>
        <begin position="213"/>
        <end position="225"/>
    </location>
</feature>
<evidence type="ECO:0000256" key="1">
    <source>
        <dbReference type="SAM" id="MobiDB-lite"/>
    </source>
</evidence>